<sequence>MSSAAASPDMSKSTPETYPPRGSLAPLIATVIALAAAVLALFDLFANGLGETFTHLAVGLAVFGAVRMCVGFALDPYRPPLPDDVPETST</sequence>
<dbReference type="AlphaFoldDB" id="V9Z520"/>
<name>V9Z520_9ACTN</name>
<keyword evidence="1" id="KW-0812">Transmembrane</keyword>
<dbReference type="RefSeq" id="WP_024126475.1">
    <property type="nucleotide sequence ID" value="NC_023283.1"/>
</dbReference>
<evidence type="ECO:0000256" key="1">
    <source>
        <dbReference type="SAM" id="Phobius"/>
    </source>
</evidence>
<keyword evidence="1" id="KW-1133">Transmembrane helix</keyword>
<keyword evidence="1" id="KW-0472">Membrane</keyword>
<dbReference type="EMBL" id="KF602048">
    <property type="protein sequence ID" value="AHE39094.1"/>
    <property type="molecule type" value="Genomic_DNA"/>
</dbReference>
<gene>
    <name evidence="2" type="ORF">pFRL3_317</name>
</gene>
<keyword evidence="2" id="KW-0614">Plasmid</keyword>
<proteinExistence type="predicted"/>
<reference evidence="2" key="1">
    <citation type="submission" date="2013-09" db="EMBL/GenBank/DDBJ databases">
        <title>Complete nucleotide sequence of Streptomyces linear plasmid pFRL3.</title>
        <authorList>
            <person name="Chen Z."/>
            <person name="Fang P."/>
            <person name="Qin Z."/>
        </authorList>
    </citation>
    <scope>NUCLEOTIDE SEQUENCE</scope>
    <source>
        <plasmid evidence="2">pFRL3</plasmid>
    </source>
</reference>
<geneLocation type="plasmid" evidence="2">
    <name>pFRL3</name>
</geneLocation>
<organism evidence="2">
    <name type="scientific">Streptomyces sp. FR1</name>
    <dbReference type="NCBI Taxonomy" id="349971"/>
    <lineage>
        <taxon>Bacteria</taxon>
        <taxon>Bacillati</taxon>
        <taxon>Actinomycetota</taxon>
        <taxon>Actinomycetes</taxon>
        <taxon>Kitasatosporales</taxon>
        <taxon>Streptomycetaceae</taxon>
        <taxon>Streptomyces</taxon>
    </lineage>
</organism>
<feature type="transmembrane region" description="Helical" evidence="1">
    <location>
        <begin position="53"/>
        <end position="74"/>
    </location>
</feature>
<accession>V9Z520</accession>
<evidence type="ECO:0000313" key="2">
    <source>
        <dbReference type="EMBL" id="AHE39094.1"/>
    </source>
</evidence>
<feature type="transmembrane region" description="Helical" evidence="1">
    <location>
        <begin position="24"/>
        <end position="46"/>
    </location>
</feature>
<protein>
    <submittedName>
        <fullName evidence="2">Uncharacterized protein</fullName>
    </submittedName>
</protein>